<name>A0A7K0G9N3_9ACTN</name>
<accession>A0A7K0G9N3</accession>
<keyword evidence="2" id="KW-1185">Reference proteome</keyword>
<gene>
    <name evidence="1" type="ORF">GJE22_05650</name>
</gene>
<comment type="caution">
    <text evidence="1">The sequence shown here is derived from an EMBL/GenBank/DDBJ whole genome shotgun (WGS) entry which is preliminary data.</text>
</comment>
<sequence>MTWSADQKHVELCGHVGSTMEAEGSACYATICGLDEVDGVPVLHAVNVSYDLPPSEDGEPNDPEAHLAALGDDGALHLAGE</sequence>
<proteinExistence type="predicted"/>
<dbReference type="RefSeq" id="WP_144688320.1">
    <property type="nucleotide sequence ID" value="NZ_VLLQ01000007.1"/>
</dbReference>
<evidence type="ECO:0000313" key="2">
    <source>
        <dbReference type="Proteomes" id="UP000470010"/>
    </source>
</evidence>
<reference evidence="2" key="1">
    <citation type="submission" date="2019-08" db="EMBL/GenBank/DDBJ databases">
        <title>Arthrobacter sp. nov., isolated from plateau pika and Tibetan wild ass.</title>
        <authorList>
            <person name="Ge Y."/>
        </authorList>
    </citation>
    <scope>NUCLEOTIDE SEQUENCE [LARGE SCALE GENOMIC DNA]</scope>
    <source>
        <strain evidence="2">HF-1365</strain>
    </source>
</reference>
<evidence type="ECO:0000313" key="1">
    <source>
        <dbReference type="EMBL" id="MRX80074.1"/>
    </source>
</evidence>
<dbReference type="EMBL" id="VTFZ01000006">
    <property type="protein sequence ID" value="MRX80074.1"/>
    <property type="molecule type" value="Genomic_DNA"/>
</dbReference>
<organism evidence="1 2">
    <name type="scientific">Enorma shizhengliae</name>
    <dbReference type="NCBI Taxonomy" id="2606615"/>
    <lineage>
        <taxon>Bacteria</taxon>
        <taxon>Bacillati</taxon>
        <taxon>Actinomycetota</taxon>
        <taxon>Coriobacteriia</taxon>
        <taxon>Coriobacteriales</taxon>
        <taxon>Coriobacteriaceae</taxon>
        <taxon>Enorma</taxon>
    </lineage>
</organism>
<dbReference type="Proteomes" id="UP000470010">
    <property type="component" value="Unassembled WGS sequence"/>
</dbReference>
<protein>
    <submittedName>
        <fullName evidence="1">Uncharacterized protein</fullName>
    </submittedName>
</protein>
<dbReference type="AlphaFoldDB" id="A0A7K0G9N3"/>